<comment type="subunit">
    <text evidence="3">The core secretion machinery of the T3SS is composed of approximately 20 different proteins, including cytoplasmic components, a base, an export apparatus and a needle. This subunit is part of the base, which anchors the injectisome in the bacterial cell envelope. Forms a stable homooligomeric complex.</text>
</comment>
<dbReference type="PRINTS" id="PR01337">
    <property type="entry name" value="TYPE3OMGPROT"/>
</dbReference>
<evidence type="ECO:0000256" key="1">
    <source>
        <dbReference type="ARBA" id="ARBA00004442"/>
    </source>
</evidence>
<dbReference type="EMBL" id="CP001053">
    <property type="protein sequence ID" value="ACD19579.1"/>
    <property type="molecule type" value="Genomic_DNA"/>
</dbReference>
<evidence type="ECO:0000256" key="6">
    <source>
        <dbReference type="SAM" id="Phobius"/>
    </source>
</evidence>
<keyword evidence="3 6" id="KW-0472">Membrane</keyword>
<evidence type="ECO:0000256" key="4">
    <source>
        <dbReference type="RuleBase" id="RU004004"/>
    </source>
</evidence>
<keyword evidence="2 3" id="KW-0732">Signal</keyword>
<dbReference type="OrthoDB" id="9779724at2"/>
<keyword evidence="6" id="KW-1133">Transmembrane helix</keyword>
<name>B2TD05_PARPJ</name>
<dbReference type="Pfam" id="PF03958">
    <property type="entry name" value="Secretin_N"/>
    <property type="match status" value="1"/>
</dbReference>
<dbReference type="STRING" id="398527.Bphyt_5220"/>
<evidence type="ECO:0000259" key="8">
    <source>
        <dbReference type="Pfam" id="PF03958"/>
    </source>
</evidence>
<dbReference type="GO" id="GO:0030257">
    <property type="term" value="C:type III protein secretion system complex"/>
    <property type="evidence" value="ECO:0007669"/>
    <property type="project" value="UniProtKB-UniRule"/>
</dbReference>
<feature type="region of interest" description="Disordered" evidence="5">
    <location>
        <begin position="576"/>
        <end position="637"/>
    </location>
</feature>
<feature type="domain" description="NolW-like" evidence="8">
    <location>
        <begin position="198"/>
        <end position="333"/>
    </location>
</feature>
<dbReference type="GO" id="GO:0015627">
    <property type="term" value="C:type II protein secretion system complex"/>
    <property type="evidence" value="ECO:0007669"/>
    <property type="project" value="TreeGrafter"/>
</dbReference>
<sequence>MFLTRRVISAKGEGRYARRYPAVIGIRSAFAVGIILYASMGSTAEPVWGTQALHYFARNTPLPDVLKAVVSAAGLQVEIARGVKGPVNGAFDDPPSRVFAKLVEAYGLAWYFDGNVIHVSPASDIRSRTIPFAPMTREEVAGLLSSLGLADSRLPVRYSDTTAVVSGPSGFVDAVSSAVAEAQRQTTITPSVDETVIRVFPLQYAQAQDITYTSGNQRQVVPGVASLLRKLMADVPVSVPDRENATRSRNQARAERGGPPPLPSLRGLGLAGLQQEPELDPLLPVAEVMRPAAAPIQRNIVADARTNSVVIYDVPSMMPSYARTIAMLDKQQDLVEITAVVIDITSDAASDLGIHWGGATRGGAGGYAVMNSSPTVLASSLIPALAGLNLATMIGSSANYLFAKIHLLEQSGKARILSRPQVLTLNNSEAILSSRNSLYVRVAGNQDVDLYNVDTGLTLKVTPTVESGSDSARNILLSVQIDDGAFDSSLSVDGIPKVNNHSIVTQAVVADGESLLLGGYEYERSQTASSQVHVLGHLPYVGALFRDTQTQVERLERLILITPRVKPMVKLVTEPDGANGVSTSSLEHPAPSFPSSAGIARAAVRQRPEDMSVWNGVTPPLPPGLPPGPSAPTGQIR</sequence>
<dbReference type="AlphaFoldDB" id="B2TD05"/>
<feature type="region of interest" description="Disordered" evidence="5">
    <location>
        <begin position="238"/>
        <end position="266"/>
    </location>
</feature>
<protein>
    <recommendedName>
        <fullName evidence="3">Type 3 secretion system secretin</fullName>
        <shortName evidence="3">T3SS secretin</shortName>
    </recommendedName>
</protein>
<keyword evidence="6" id="KW-0812">Transmembrane</keyword>
<evidence type="ECO:0000256" key="5">
    <source>
        <dbReference type="SAM" id="MobiDB-lite"/>
    </source>
</evidence>
<feature type="compositionally biased region" description="Pro residues" evidence="5">
    <location>
        <begin position="619"/>
        <end position="630"/>
    </location>
</feature>
<evidence type="ECO:0000256" key="3">
    <source>
        <dbReference type="HAMAP-Rule" id="MF_02219"/>
    </source>
</evidence>
<dbReference type="Pfam" id="PF00263">
    <property type="entry name" value="Secretin"/>
    <property type="match status" value="1"/>
</dbReference>
<keyword evidence="3" id="KW-0653">Protein transport</keyword>
<reference evidence="9 10" key="1">
    <citation type="journal article" date="2011" name="J. Bacteriol.">
        <title>Complete genome sequence of the plant growth-promoting endophyte Burkholderia phytofirmans strain PsJN.</title>
        <authorList>
            <person name="Weilharter A."/>
            <person name="Mitter B."/>
            <person name="Shin M.V."/>
            <person name="Chain P.S."/>
            <person name="Nowak J."/>
            <person name="Sessitsch A."/>
        </authorList>
    </citation>
    <scope>NUCLEOTIDE SEQUENCE [LARGE SCALE GENOMIC DNA]</scope>
    <source>
        <strain evidence="10">DSM 17436 / LMG 22146 / PsJN</strain>
    </source>
</reference>
<dbReference type="GO" id="GO:0030254">
    <property type="term" value="P:protein secretion by the type III secretion system"/>
    <property type="evidence" value="ECO:0007669"/>
    <property type="project" value="UniProtKB-UniRule"/>
</dbReference>
<evidence type="ECO:0000313" key="10">
    <source>
        <dbReference type="Proteomes" id="UP000001739"/>
    </source>
</evidence>
<comment type="function">
    <text evidence="3">Component of the type III secretion system (T3SS), also called injectisome, which is used to inject bacterial effector proteins into eukaryotic host cells. Forms a ring-shaped multimeric structure with an apparent central pore in the outer membrane.</text>
</comment>
<dbReference type="InterPro" id="IPR038591">
    <property type="entry name" value="NolW-like_sf"/>
</dbReference>
<keyword evidence="3" id="KW-0811">Translocation</keyword>
<feature type="domain" description="Type II/III secretion system secretin-like" evidence="7">
    <location>
        <begin position="407"/>
        <end position="565"/>
    </location>
</feature>
<dbReference type="Gene3D" id="3.55.50.30">
    <property type="match status" value="1"/>
</dbReference>
<dbReference type="HAMAP" id="MF_02219">
    <property type="entry name" value="Type_III_secretin"/>
    <property type="match status" value="1"/>
</dbReference>
<evidence type="ECO:0000256" key="2">
    <source>
        <dbReference type="ARBA" id="ARBA00022729"/>
    </source>
</evidence>
<dbReference type="Proteomes" id="UP000001739">
    <property type="component" value="Chromosome 2"/>
</dbReference>
<dbReference type="eggNOG" id="COG1450">
    <property type="taxonomic scope" value="Bacteria"/>
</dbReference>
<comment type="similarity">
    <text evidence="3">Belongs to the bacterial secretin family. T3SS SctC subfamily.</text>
</comment>
<keyword evidence="3" id="KW-0998">Cell outer membrane</keyword>
<evidence type="ECO:0000259" key="7">
    <source>
        <dbReference type="Pfam" id="PF00263"/>
    </source>
</evidence>
<dbReference type="InterPro" id="IPR004846">
    <property type="entry name" value="T2SS/T3SS_dom"/>
</dbReference>
<gene>
    <name evidence="3" type="primary">sctC</name>
    <name evidence="9" type="ordered locus">Bphyt_5220</name>
</gene>
<dbReference type="KEGG" id="bpy:Bphyt_5220"/>
<dbReference type="InterPro" id="IPR005644">
    <property type="entry name" value="NolW-like"/>
</dbReference>
<feature type="compositionally biased region" description="Basic and acidic residues" evidence="5">
    <location>
        <begin position="240"/>
        <end position="256"/>
    </location>
</feature>
<feature type="transmembrane region" description="Helical" evidence="6">
    <location>
        <begin position="20"/>
        <end position="40"/>
    </location>
</feature>
<dbReference type="Gene3D" id="3.30.1370.120">
    <property type="match status" value="2"/>
</dbReference>
<dbReference type="PANTHER" id="PTHR30332">
    <property type="entry name" value="PROBABLE GENERAL SECRETION PATHWAY PROTEIN D"/>
    <property type="match status" value="1"/>
</dbReference>
<dbReference type="PANTHER" id="PTHR30332:SF5">
    <property type="entry name" value="SPI-1 TYPE 3 SECRETION SYSTEM SECRETIN"/>
    <property type="match status" value="1"/>
</dbReference>
<accession>B2TD05</accession>
<dbReference type="InterPro" id="IPR050810">
    <property type="entry name" value="Bact_Secretion_Sys_Channel"/>
</dbReference>
<dbReference type="GO" id="GO:0009279">
    <property type="term" value="C:cell outer membrane"/>
    <property type="evidence" value="ECO:0007669"/>
    <property type="project" value="UniProtKB-SubCell"/>
</dbReference>
<organism evidence="9 10">
    <name type="scientific">Paraburkholderia phytofirmans (strain DSM 17436 / LMG 22146 / PsJN)</name>
    <name type="common">Burkholderia phytofirmans</name>
    <dbReference type="NCBI Taxonomy" id="398527"/>
    <lineage>
        <taxon>Bacteria</taxon>
        <taxon>Pseudomonadati</taxon>
        <taxon>Pseudomonadota</taxon>
        <taxon>Betaproteobacteria</taxon>
        <taxon>Burkholderiales</taxon>
        <taxon>Burkholderiaceae</taxon>
        <taxon>Paraburkholderia</taxon>
    </lineage>
</organism>
<comment type="subcellular location">
    <subcellularLocation>
        <location evidence="1 3 4">Cell outer membrane</location>
    </subcellularLocation>
</comment>
<keyword evidence="3 4" id="KW-0813">Transport</keyword>
<proteinExistence type="inferred from homology"/>
<dbReference type="HOGENOM" id="CLU_022474_3_0_4"/>
<dbReference type="InterPro" id="IPR003522">
    <property type="entry name" value="T3SS_OM_pore_YscC"/>
</dbReference>
<evidence type="ECO:0000313" key="9">
    <source>
        <dbReference type="EMBL" id="ACD19579.1"/>
    </source>
</evidence>
<dbReference type="NCBIfam" id="TIGR02516">
    <property type="entry name" value="type_III_yscC"/>
    <property type="match status" value="1"/>
</dbReference>